<keyword evidence="1" id="KW-0472">Membrane</keyword>
<sequence length="67" mass="7231">MSRKAWGIAAVIGVIVAIAFGSAFVFSSANEGKGEVMELSILEMKKYMSEDGTGCVMPNSDEERRDI</sequence>
<evidence type="ECO:0000256" key="1">
    <source>
        <dbReference type="SAM" id="Phobius"/>
    </source>
</evidence>
<evidence type="ECO:0000313" key="3">
    <source>
        <dbReference type="Proteomes" id="UP000029389"/>
    </source>
</evidence>
<reference evidence="2 3" key="1">
    <citation type="submission" date="2014-04" db="EMBL/GenBank/DDBJ databases">
        <authorList>
            <person name="Bishop-Lilly K.A."/>
            <person name="Broomall S.M."/>
            <person name="Chain P.S."/>
            <person name="Chertkov O."/>
            <person name="Coyne S.R."/>
            <person name="Daligault H.E."/>
            <person name="Davenport K.W."/>
            <person name="Erkkila T."/>
            <person name="Frey K.G."/>
            <person name="Gibbons H.S."/>
            <person name="Gu W."/>
            <person name="Jaissle J."/>
            <person name="Johnson S.L."/>
            <person name="Koroleva G.I."/>
            <person name="Ladner J.T."/>
            <person name="Lo C.-C."/>
            <person name="Minogue T.D."/>
            <person name="Munk C."/>
            <person name="Palacios G.F."/>
            <person name="Redden C.L."/>
            <person name="Rosenzweig C.N."/>
            <person name="Scholz M.B."/>
            <person name="Teshima H."/>
            <person name="Xu Y."/>
        </authorList>
    </citation>
    <scope>NUCLEOTIDE SEQUENCE [LARGE SCALE GENOMIC DNA]</scope>
    <source>
        <strain evidence="2 3">BHP</strain>
    </source>
</reference>
<accession>A0A090YBE5</accession>
<dbReference type="EMBL" id="JMQC01000011">
    <property type="protein sequence ID" value="KFM95162.1"/>
    <property type="molecule type" value="Genomic_DNA"/>
</dbReference>
<keyword evidence="1" id="KW-0812">Transmembrane</keyword>
<dbReference type="Proteomes" id="UP000029389">
    <property type="component" value="Unassembled WGS sequence"/>
</dbReference>
<dbReference type="PATRIC" id="fig|1405.8.peg.5843"/>
<organism evidence="2 3">
    <name type="scientific">Bacillus clarus</name>
    <dbReference type="NCBI Taxonomy" id="2338372"/>
    <lineage>
        <taxon>Bacteria</taxon>
        <taxon>Bacillati</taxon>
        <taxon>Bacillota</taxon>
        <taxon>Bacilli</taxon>
        <taxon>Bacillales</taxon>
        <taxon>Bacillaceae</taxon>
        <taxon>Bacillus</taxon>
        <taxon>Bacillus cereus group</taxon>
    </lineage>
</organism>
<name>A0A090YBE5_9BACI</name>
<dbReference type="AlphaFoldDB" id="A0A090YBE5"/>
<proteinExistence type="predicted"/>
<evidence type="ECO:0000313" key="2">
    <source>
        <dbReference type="EMBL" id="KFM95162.1"/>
    </source>
</evidence>
<gene>
    <name evidence="2" type="ORF">DJ93_5649</name>
</gene>
<feature type="transmembrane region" description="Helical" evidence="1">
    <location>
        <begin position="6"/>
        <end position="27"/>
    </location>
</feature>
<comment type="caution">
    <text evidence="2">The sequence shown here is derived from an EMBL/GenBank/DDBJ whole genome shotgun (WGS) entry which is preliminary data.</text>
</comment>
<keyword evidence="1" id="KW-1133">Transmembrane helix</keyword>
<protein>
    <submittedName>
        <fullName evidence="2">Uncharacterized protein</fullName>
    </submittedName>
</protein>